<reference evidence="1" key="1">
    <citation type="submission" date="2019-08" db="EMBL/GenBank/DDBJ databases">
        <authorList>
            <person name="Kucharzyk K."/>
            <person name="Murdoch R.W."/>
            <person name="Higgins S."/>
            <person name="Loffler F."/>
        </authorList>
    </citation>
    <scope>NUCLEOTIDE SEQUENCE</scope>
</reference>
<comment type="caution">
    <text evidence="1">The sequence shown here is derived from an EMBL/GenBank/DDBJ whole genome shotgun (WGS) entry which is preliminary data.</text>
</comment>
<sequence>MVAGQRAIAGREGCTLHIRQLLGMQLDGQAQCLGRLEDLLGLGQREGDAFAEHVDGIDQAFGGQRRQHDLTDQIRVFLAAARILGRQRMGA</sequence>
<name>A0A645EL46_9ZZZZ</name>
<proteinExistence type="predicted"/>
<evidence type="ECO:0000313" key="1">
    <source>
        <dbReference type="EMBL" id="MPN02765.1"/>
    </source>
</evidence>
<dbReference type="EMBL" id="VSSQ01048717">
    <property type="protein sequence ID" value="MPN02765.1"/>
    <property type="molecule type" value="Genomic_DNA"/>
</dbReference>
<organism evidence="1">
    <name type="scientific">bioreactor metagenome</name>
    <dbReference type="NCBI Taxonomy" id="1076179"/>
    <lineage>
        <taxon>unclassified sequences</taxon>
        <taxon>metagenomes</taxon>
        <taxon>ecological metagenomes</taxon>
    </lineage>
</organism>
<accession>A0A645EL46</accession>
<dbReference type="AlphaFoldDB" id="A0A645EL46"/>
<gene>
    <name evidence="1" type="ORF">SDC9_149981</name>
</gene>
<protein>
    <submittedName>
        <fullName evidence="1">Uncharacterized protein</fullName>
    </submittedName>
</protein>